<keyword evidence="2" id="KW-1185">Reference proteome</keyword>
<evidence type="ECO:0000313" key="2">
    <source>
        <dbReference type="Proteomes" id="UP001202961"/>
    </source>
</evidence>
<evidence type="ECO:0000313" key="1">
    <source>
        <dbReference type="EMBL" id="MCM2373933.1"/>
    </source>
</evidence>
<organism evidence="1 2">
    <name type="scientific">Aporhodopirellula aestuarii</name>
    <dbReference type="NCBI Taxonomy" id="2950107"/>
    <lineage>
        <taxon>Bacteria</taxon>
        <taxon>Pseudomonadati</taxon>
        <taxon>Planctomycetota</taxon>
        <taxon>Planctomycetia</taxon>
        <taxon>Pirellulales</taxon>
        <taxon>Pirellulaceae</taxon>
        <taxon>Aporhodopirellula</taxon>
    </lineage>
</organism>
<protein>
    <recommendedName>
        <fullName evidence="3">Protein kinase domain-containing protein</fullName>
    </recommendedName>
</protein>
<proteinExistence type="predicted"/>
<reference evidence="1 2" key="1">
    <citation type="journal article" date="2022" name="Syst. Appl. Microbiol.">
        <title>Rhodopirellula aestuarii sp. nov., a novel member of the genus Rhodopirellula isolated from brackish sediments collected in the Tagus River estuary, Portugal.</title>
        <authorList>
            <person name="Vitorino I.R."/>
            <person name="Klimek D."/>
            <person name="Calusinska M."/>
            <person name="Lobo-da-Cunha A."/>
            <person name="Vasconcelos V."/>
            <person name="Lage O.M."/>
        </authorList>
    </citation>
    <scope>NUCLEOTIDE SEQUENCE [LARGE SCALE GENOMIC DNA]</scope>
    <source>
        <strain evidence="1 2">ICT_H3.1</strain>
    </source>
</reference>
<comment type="caution">
    <text evidence="1">The sequence shown here is derived from an EMBL/GenBank/DDBJ whole genome shotgun (WGS) entry which is preliminary data.</text>
</comment>
<evidence type="ECO:0008006" key="3">
    <source>
        <dbReference type="Google" id="ProtNLM"/>
    </source>
</evidence>
<gene>
    <name evidence="1" type="ORF">NB063_25235</name>
</gene>
<dbReference type="SUPFAM" id="SSF56112">
    <property type="entry name" value="Protein kinase-like (PK-like)"/>
    <property type="match status" value="1"/>
</dbReference>
<sequence length="164" mass="19175">MDLPVGYEEQIEEYCRKHEAVLRRSLGTGTQGTVFTAKKPRHPSVYAVKFHLRQIAYDREVGVYLRLQDLEVSEVRGHQVPQLLAYDDDLLVIEMSTVKPPFCLDFGGAYLDCPPDYTPEVWRDWREEKSEDFEDNWPAVEEILEEFRWMGIHIADVNPGNIRF</sequence>
<name>A0ABT0UAA5_9BACT</name>
<dbReference type="EMBL" id="JAMQBK010000073">
    <property type="protein sequence ID" value="MCM2373933.1"/>
    <property type="molecule type" value="Genomic_DNA"/>
</dbReference>
<accession>A0ABT0UAA5</accession>
<dbReference type="Proteomes" id="UP001202961">
    <property type="component" value="Unassembled WGS sequence"/>
</dbReference>
<dbReference type="InterPro" id="IPR011009">
    <property type="entry name" value="Kinase-like_dom_sf"/>
</dbReference>
<dbReference type="RefSeq" id="WP_250931811.1">
    <property type="nucleotide sequence ID" value="NZ_JAMQBK010000073.1"/>
</dbReference>